<evidence type="ECO:0000259" key="1">
    <source>
        <dbReference type="Pfam" id="PF09413"/>
    </source>
</evidence>
<comment type="caution">
    <text evidence="2">The sequence shown here is derived from an EMBL/GenBank/DDBJ whole genome shotgun (WGS) entry which is preliminary data.</text>
</comment>
<dbReference type="EMBL" id="JAKUML010000009">
    <property type="protein sequence ID" value="MCJ8146702.1"/>
    <property type="molecule type" value="Genomic_DNA"/>
</dbReference>
<evidence type="ECO:0000313" key="3">
    <source>
        <dbReference type="Proteomes" id="UP001139701"/>
    </source>
</evidence>
<dbReference type="Proteomes" id="UP001139701">
    <property type="component" value="Unassembled WGS sequence"/>
</dbReference>
<accession>A0A9X1WZH4</accession>
<name>A0A9X1WZH4_9GAMM</name>
<gene>
    <name evidence="2" type="ORF">MKI79_07285</name>
</gene>
<evidence type="ECO:0000313" key="2">
    <source>
        <dbReference type="EMBL" id="MCJ8146702.1"/>
    </source>
</evidence>
<proteinExistence type="predicted"/>
<protein>
    <submittedName>
        <fullName evidence="2">DUF2007 domain-containing protein</fullName>
    </submittedName>
</protein>
<dbReference type="InterPro" id="IPR018551">
    <property type="entry name" value="DUF2007"/>
</dbReference>
<dbReference type="InterPro" id="IPR011322">
    <property type="entry name" value="N-reg_PII-like_a/b"/>
</dbReference>
<keyword evidence="3" id="KW-1185">Reference proteome</keyword>
<reference evidence="2" key="1">
    <citation type="submission" date="2022-02" db="EMBL/GenBank/DDBJ databases">
        <title>Acinetobacter A3.8 sp. nov., isolated from Sediment (Zhairuo Island).</title>
        <authorList>
            <person name="Zheng K."/>
        </authorList>
    </citation>
    <scope>NUCLEOTIDE SEQUENCE</scope>
    <source>
        <strain evidence="2">A3.8</strain>
    </source>
</reference>
<dbReference type="RefSeq" id="WP_241571457.1">
    <property type="nucleotide sequence ID" value="NZ_JAKUML010000009.1"/>
</dbReference>
<organism evidence="2 3">
    <name type="scientific">Acinetobacter sedimenti</name>
    <dbReference type="NCBI Taxonomy" id="2919922"/>
    <lineage>
        <taxon>Bacteria</taxon>
        <taxon>Pseudomonadati</taxon>
        <taxon>Pseudomonadota</taxon>
        <taxon>Gammaproteobacteria</taxon>
        <taxon>Moraxellales</taxon>
        <taxon>Moraxellaceae</taxon>
        <taxon>Acinetobacter</taxon>
    </lineage>
</organism>
<sequence>MKWVSVQSFSFPYEAQIAKSQLYAVGIDSRMDNEHTINMDWLYSNALGGVRLFVLERDFEKAKKLLEQDFSDDMDLEFGVEKLHCSHCQSNHVTPHTQGKRTAYILFMLLGFPLSEVDHGYLCQQCNHFFKARNDFD</sequence>
<dbReference type="Pfam" id="PF09413">
    <property type="entry name" value="DUF2007"/>
    <property type="match status" value="1"/>
</dbReference>
<dbReference type="SUPFAM" id="SSF54913">
    <property type="entry name" value="GlnB-like"/>
    <property type="match status" value="1"/>
</dbReference>
<feature type="domain" description="DUF2007" evidence="1">
    <location>
        <begin position="4"/>
        <end position="67"/>
    </location>
</feature>
<dbReference type="AlphaFoldDB" id="A0A9X1WZH4"/>